<dbReference type="Proteomes" id="UP000546257">
    <property type="component" value="Unassembled WGS sequence"/>
</dbReference>
<reference evidence="10 11" key="1">
    <citation type="submission" date="2020-08" db="EMBL/GenBank/DDBJ databases">
        <authorList>
            <person name="Seo M.-J."/>
        </authorList>
    </citation>
    <scope>NUCLEOTIDE SEQUENCE [LARGE SCALE GENOMIC DNA]</scope>
    <source>
        <strain evidence="10 11">MBLA0160</strain>
    </source>
</reference>
<evidence type="ECO:0000256" key="4">
    <source>
        <dbReference type="ARBA" id="ARBA00022723"/>
    </source>
</evidence>
<organism evidence="10 11">
    <name type="scientific">Halobellus ruber</name>
    <dbReference type="NCBI Taxonomy" id="2761102"/>
    <lineage>
        <taxon>Archaea</taxon>
        <taxon>Methanobacteriati</taxon>
        <taxon>Methanobacteriota</taxon>
        <taxon>Stenosarchaea group</taxon>
        <taxon>Halobacteria</taxon>
        <taxon>Halobacteriales</taxon>
        <taxon>Haloferacaceae</taxon>
        <taxon>Halobellus</taxon>
    </lineage>
</organism>
<dbReference type="RefSeq" id="WP_185193734.1">
    <property type="nucleotide sequence ID" value="NZ_JACKXD010000005.1"/>
</dbReference>
<accession>A0A7J9SKY6</accession>
<comment type="caution">
    <text evidence="10">The sequence shown here is derived from an EMBL/GenBank/DDBJ whole genome shotgun (WGS) entry which is preliminary data.</text>
</comment>
<dbReference type="AlphaFoldDB" id="A0A7J9SKY6"/>
<evidence type="ECO:0000256" key="7">
    <source>
        <dbReference type="ARBA" id="ARBA00022842"/>
    </source>
</evidence>
<gene>
    <name evidence="10" type="ORF">H5V44_13875</name>
</gene>
<keyword evidence="8" id="KW-0234">DNA repair</keyword>
<feature type="domain" description="Endonuclease/exonuclease/phosphatase" evidence="9">
    <location>
        <begin position="4"/>
        <end position="239"/>
    </location>
</feature>
<sequence>MKILSFNVGYFLGFQSQREWIRRPHRLLVGDRTGGRERIERFVEVVMQERPDVVAVQEVDQGSIRSHFENQCQTIANYLERTELSYRSRADVKYGVDNPISNLPVLRNMSNAIFWKAGHGRAQYLSKGTKRLVQVVEAEGVPTVMSVHLSKTESAREEQMRELAGVTDNHDEVILTGDFNVKHRTEFEPLVEQAGFELHVPGKSFSTANPNHTYDVFLTTEGVTVGRCEVLDGIRLSDHMPIVAETRHD</sequence>
<dbReference type="EMBL" id="JACKXD010000005">
    <property type="protein sequence ID" value="MBB6647358.1"/>
    <property type="molecule type" value="Genomic_DNA"/>
</dbReference>
<evidence type="ECO:0000256" key="1">
    <source>
        <dbReference type="ARBA" id="ARBA00001936"/>
    </source>
</evidence>
<dbReference type="GO" id="GO:0006281">
    <property type="term" value="P:DNA repair"/>
    <property type="evidence" value="ECO:0007669"/>
    <property type="project" value="UniProtKB-KW"/>
</dbReference>
<dbReference type="InterPro" id="IPR051547">
    <property type="entry name" value="TDP2-like"/>
</dbReference>
<dbReference type="SUPFAM" id="SSF56219">
    <property type="entry name" value="DNase I-like"/>
    <property type="match status" value="1"/>
</dbReference>
<proteinExistence type="predicted"/>
<protein>
    <submittedName>
        <fullName evidence="10">Endonuclease/exonuclease/phosphatase family protein</fullName>
    </submittedName>
</protein>
<evidence type="ECO:0000256" key="2">
    <source>
        <dbReference type="ARBA" id="ARBA00001946"/>
    </source>
</evidence>
<dbReference type="GO" id="GO:0004519">
    <property type="term" value="F:endonuclease activity"/>
    <property type="evidence" value="ECO:0007669"/>
    <property type="project" value="UniProtKB-KW"/>
</dbReference>
<keyword evidence="10" id="KW-0269">Exonuclease</keyword>
<dbReference type="InterPro" id="IPR005135">
    <property type="entry name" value="Endo/exonuclease/phosphatase"/>
</dbReference>
<keyword evidence="3" id="KW-0540">Nuclease</keyword>
<keyword evidence="5" id="KW-0227">DNA damage</keyword>
<keyword evidence="11" id="KW-1185">Reference proteome</keyword>
<evidence type="ECO:0000256" key="6">
    <source>
        <dbReference type="ARBA" id="ARBA00022801"/>
    </source>
</evidence>
<dbReference type="PANTHER" id="PTHR15822:SF4">
    <property type="entry name" value="TYROSYL-DNA PHOSPHODIESTERASE 2"/>
    <property type="match status" value="1"/>
</dbReference>
<dbReference type="GO" id="GO:0046872">
    <property type="term" value="F:metal ion binding"/>
    <property type="evidence" value="ECO:0007669"/>
    <property type="project" value="UniProtKB-KW"/>
</dbReference>
<comment type="cofactor">
    <cofactor evidence="2">
        <name>Mg(2+)</name>
        <dbReference type="ChEBI" id="CHEBI:18420"/>
    </cofactor>
</comment>
<dbReference type="Pfam" id="PF03372">
    <property type="entry name" value="Exo_endo_phos"/>
    <property type="match status" value="1"/>
</dbReference>
<dbReference type="GO" id="GO:0004527">
    <property type="term" value="F:exonuclease activity"/>
    <property type="evidence" value="ECO:0007669"/>
    <property type="project" value="UniProtKB-KW"/>
</dbReference>
<keyword evidence="10" id="KW-0255">Endonuclease</keyword>
<keyword evidence="7" id="KW-0460">Magnesium</keyword>
<comment type="cofactor">
    <cofactor evidence="1">
        <name>Mn(2+)</name>
        <dbReference type="ChEBI" id="CHEBI:29035"/>
    </cofactor>
</comment>
<dbReference type="InterPro" id="IPR036691">
    <property type="entry name" value="Endo/exonu/phosph_ase_sf"/>
</dbReference>
<keyword evidence="4" id="KW-0479">Metal-binding</keyword>
<evidence type="ECO:0000256" key="8">
    <source>
        <dbReference type="ARBA" id="ARBA00023204"/>
    </source>
</evidence>
<evidence type="ECO:0000313" key="11">
    <source>
        <dbReference type="Proteomes" id="UP000546257"/>
    </source>
</evidence>
<evidence type="ECO:0000313" key="10">
    <source>
        <dbReference type="EMBL" id="MBB6647358.1"/>
    </source>
</evidence>
<keyword evidence="6" id="KW-0378">Hydrolase</keyword>
<name>A0A7J9SKY6_9EURY</name>
<evidence type="ECO:0000256" key="5">
    <source>
        <dbReference type="ARBA" id="ARBA00022763"/>
    </source>
</evidence>
<dbReference type="PANTHER" id="PTHR15822">
    <property type="entry name" value="TRAF AND TNF RECEPTOR-ASSOCIATED PROTEIN"/>
    <property type="match status" value="1"/>
</dbReference>
<dbReference type="Gene3D" id="3.60.10.10">
    <property type="entry name" value="Endonuclease/exonuclease/phosphatase"/>
    <property type="match status" value="1"/>
</dbReference>
<evidence type="ECO:0000256" key="3">
    <source>
        <dbReference type="ARBA" id="ARBA00022722"/>
    </source>
</evidence>
<evidence type="ECO:0000259" key="9">
    <source>
        <dbReference type="Pfam" id="PF03372"/>
    </source>
</evidence>